<proteinExistence type="predicted"/>
<keyword evidence="1" id="KW-0812">Transmembrane</keyword>
<feature type="transmembrane region" description="Helical" evidence="1">
    <location>
        <begin position="47"/>
        <end position="71"/>
    </location>
</feature>
<accession>A0A9X4KLW2</accession>
<evidence type="ECO:0000256" key="1">
    <source>
        <dbReference type="SAM" id="Phobius"/>
    </source>
</evidence>
<name>A0A9X4KLW2_9BACL</name>
<comment type="caution">
    <text evidence="2">The sequence shown here is derived from an EMBL/GenBank/DDBJ whole genome shotgun (WGS) entry which is preliminary data.</text>
</comment>
<feature type="transmembrane region" description="Helical" evidence="1">
    <location>
        <begin position="7"/>
        <end position="35"/>
    </location>
</feature>
<evidence type="ECO:0000313" key="3">
    <source>
        <dbReference type="Proteomes" id="UP001153387"/>
    </source>
</evidence>
<keyword evidence="1" id="KW-0472">Membrane</keyword>
<dbReference type="AlphaFoldDB" id="A0A9X4KLW2"/>
<dbReference type="EMBL" id="JAPDHZ010000007">
    <property type="protein sequence ID" value="MDG0794684.1"/>
    <property type="molecule type" value="Genomic_DNA"/>
</dbReference>
<reference evidence="2 3" key="1">
    <citation type="submission" date="2022-10" db="EMBL/GenBank/DDBJ databases">
        <title>Comparative genomic analysis of Cohnella hashimotonis sp. nov., isolated from the International Space Station.</title>
        <authorList>
            <person name="Simpson A."/>
            <person name="Venkateswaran K."/>
        </authorList>
    </citation>
    <scope>NUCLEOTIDE SEQUENCE [LARGE SCALE GENOMIC DNA]</scope>
    <source>
        <strain evidence="2 3">DSM 18997</strain>
    </source>
</reference>
<feature type="transmembrane region" description="Helical" evidence="1">
    <location>
        <begin position="78"/>
        <end position="100"/>
    </location>
</feature>
<keyword evidence="3" id="KW-1185">Reference proteome</keyword>
<dbReference type="RefSeq" id="WP_277568450.1">
    <property type="nucleotide sequence ID" value="NZ_JAPDHZ010000007.1"/>
</dbReference>
<keyword evidence="1" id="KW-1133">Transmembrane helix</keyword>
<protein>
    <submittedName>
        <fullName evidence="2">Uncharacterized protein</fullName>
    </submittedName>
</protein>
<organism evidence="2 3">
    <name type="scientific">Cohnella ginsengisoli</name>
    <dbReference type="NCBI Taxonomy" id="425004"/>
    <lineage>
        <taxon>Bacteria</taxon>
        <taxon>Bacillati</taxon>
        <taxon>Bacillota</taxon>
        <taxon>Bacilli</taxon>
        <taxon>Bacillales</taxon>
        <taxon>Paenibacillaceae</taxon>
        <taxon>Cohnella</taxon>
    </lineage>
</organism>
<dbReference type="Proteomes" id="UP001153387">
    <property type="component" value="Unassembled WGS sequence"/>
</dbReference>
<evidence type="ECO:0000313" key="2">
    <source>
        <dbReference type="EMBL" id="MDG0794684.1"/>
    </source>
</evidence>
<sequence>MKNPKTAAVLLVSQLIFVLLVVPWLIVALTSFMIFDSPDSVTAAWPIAIIVFVWAYPIALIVSIAVSWVLYHKRKFKGALWWGFVPVIWVLVAVYVTFFLDAF</sequence>
<gene>
    <name evidence="2" type="ORF">OMP38_30495</name>
</gene>